<keyword evidence="9" id="KW-1185">Reference proteome</keyword>
<accession>A0A368VF82</accession>
<dbReference type="CDD" id="cd08977">
    <property type="entry name" value="SusD"/>
    <property type="match status" value="1"/>
</dbReference>
<dbReference type="InterPro" id="IPR033985">
    <property type="entry name" value="SusD-like_N"/>
</dbReference>
<dbReference type="Proteomes" id="UP000252733">
    <property type="component" value="Unassembled WGS sequence"/>
</dbReference>
<evidence type="ECO:0000313" key="9">
    <source>
        <dbReference type="Proteomes" id="UP000252733"/>
    </source>
</evidence>
<dbReference type="GO" id="GO:0009279">
    <property type="term" value="C:cell outer membrane"/>
    <property type="evidence" value="ECO:0007669"/>
    <property type="project" value="UniProtKB-SubCell"/>
</dbReference>
<dbReference type="AlphaFoldDB" id="A0A368VF82"/>
<evidence type="ECO:0000256" key="4">
    <source>
        <dbReference type="ARBA" id="ARBA00023136"/>
    </source>
</evidence>
<protein>
    <submittedName>
        <fullName evidence="8">Putative outer membrane starch-binding protein</fullName>
    </submittedName>
</protein>
<dbReference type="SUPFAM" id="SSF48452">
    <property type="entry name" value="TPR-like"/>
    <property type="match status" value="1"/>
</dbReference>
<evidence type="ECO:0000259" key="6">
    <source>
        <dbReference type="Pfam" id="PF07980"/>
    </source>
</evidence>
<evidence type="ECO:0000313" key="8">
    <source>
        <dbReference type="EMBL" id="RCW38940.1"/>
    </source>
</evidence>
<evidence type="ECO:0000256" key="5">
    <source>
        <dbReference type="ARBA" id="ARBA00023237"/>
    </source>
</evidence>
<name>A0A368VF82_9BACT</name>
<dbReference type="Gene3D" id="1.25.40.390">
    <property type="match status" value="1"/>
</dbReference>
<evidence type="ECO:0000256" key="2">
    <source>
        <dbReference type="ARBA" id="ARBA00006275"/>
    </source>
</evidence>
<comment type="subcellular location">
    <subcellularLocation>
        <location evidence="1">Cell outer membrane</location>
    </subcellularLocation>
</comment>
<dbReference type="InterPro" id="IPR011990">
    <property type="entry name" value="TPR-like_helical_dom_sf"/>
</dbReference>
<feature type="domain" description="RagB/SusD" evidence="6">
    <location>
        <begin position="379"/>
        <end position="502"/>
    </location>
</feature>
<dbReference type="Pfam" id="PF14322">
    <property type="entry name" value="SusD-like_3"/>
    <property type="match status" value="1"/>
</dbReference>
<keyword evidence="5" id="KW-0998">Cell outer membrane</keyword>
<dbReference type="Pfam" id="PF07980">
    <property type="entry name" value="SusD_RagB"/>
    <property type="match status" value="1"/>
</dbReference>
<comment type="similarity">
    <text evidence="2">Belongs to the SusD family.</text>
</comment>
<sequence>MKKLEYILLLVFISFTACTDVEEEVYDKYAAKDFYASPEGSDAALASVYAQIPGNWDGVGYAGADNGWYDLNSMSSDEQVIPHRNTGDWQLEFARIYLRDWQASNYLLNNTWNWLYQSVFRANTAIEQLEEAGADPEKIAEARVLRAFFYYLLIDDFGDVPFFVKNEQPVDSIPQTSRTDVFDFVVSELETYIDDLNTVRGGNYYGRLNRWAGLTILSKLYLNAEVYTGTPMYDECLNVLNEIINEGGFSLHSGEADATHPLGSKYYELFGDVCPNDETIWAIYTTTDVVGRNIFTIRSLYGSDATLLVGYGGWNGTVVPPQYVEMYDDQDVRKRQFRYGSDPFGPKPDGFFEYSLEIDNMINPGAEPGAGARNMKFWPAEPMSSGGASNDFPIYRYADILLMKAECLVRQGNADEAKPLVDEVRERAGMNTLTASPTLNDVYDERGRELNWEGHRRQDMIRFGTFTHANGLVPAVGEKYYLFPIPTAALNANPRLEQNPGW</sequence>
<evidence type="ECO:0000256" key="3">
    <source>
        <dbReference type="ARBA" id="ARBA00022729"/>
    </source>
</evidence>
<reference evidence="8 9" key="1">
    <citation type="submission" date="2018-07" db="EMBL/GenBank/DDBJ databases">
        <title>Freshwater and sediment microbial communities from various areas in North America, analyzing microbe dynamics in response to fracking.</title>
        <authorList>
            <person name="Lamendella R."/>
        </authorList>
    </citation>
    <scope>NUCLEOTIDE SEQUENCE [LARGE SCALE GENOMIC DNA]</scope>
    <source>
        <strain evidence="8 9">160A</strain>
    </source>
</reference>
<keyword evidence="4" id="KW-0472">Membrane</keyword>
<gene>
    <name evidence="8" type="ORF">DFO77_10294</name>
</gene>
<dbReference type="InterPro" id="IPR012944">
    <property type="entry name" value="SusD_RagB_dom"/>
</dbReference>
<dbReference type="EMBL" id="QPIZ01000002">
    <property type="protein sequence ID" value="RCW38940.1"/>
    <property type="molecule type" value="Genomic_DNA"/>
</dbReference>
<keyword evidence="3" id="KW-0732">Signal</keyword>
<feature type="domain" description="SusD-like N-terminal" evidence="7">
    <location>
        <begin position="85"/>
        <end position="222"/>
    </location>
</feature>
<evidence type="ECO:0000256" key="1">
    <source>
        <dbReference type="ARBA" id="ARBA00004442"/>
    </source>
</evidence>
<organism evidence="8 9">
    <name type="scientific">Marinilabilia salmonicolor</name>
    <dbReference type="NCBI Taxonomy" id="989"/>
    <lineage>
        <taxon>Bacteria</taxon>
        <taxon>Pseudomonadati</taxon>
        <taxon>Bacteroidota</taxon>
        <taxon>Bacteroidia</taxon>
        <taxon>Marinilabiliales</taxon>
        <taxon>Marinilabiliaceae</taxon>
        <taxon>Marinilabilia</taxon>
    </lineage>
</organism>
<proteinExistence type="inferred from homology"/>
<dbReference type="RefSeq" id="WP_114436256.1">
    <property type="nucleotide sequence ID" value="NZ_QPIZ01000002.1"/>
</dbReference>
<evidence type="ECO:0000259" key="7">
    <source>
        <dbReference type="Pfam" id="PF14322"/>
    </source>
</evidence>
<dbReference type="PROSITE" id="PS51257">
    <property type="entry name" value="PROKAR_LIPOPROTEIN"/>
    <property type="match status" value="1"/>
</dbReference>
<comment type="caution">
    <text evidence="8">The sequence shown here is derived from an EMBL/GenBank/DDBJ whole genome shotgun (WGS) entry which is preliminary data.</text>
</comment>